<protein>
    <recommendedName>
        <fullName evidence="1">Putative zinc-finger domain-containing protein</fullName>
    </recommendedName>
</protein>
<reference evidence="2 3" key="1">
    <citation type="submission" date="2020-04" db="EMBL/GenBank/DDBJ databases">
        <title>Metagenomic profiling of ammonia- and methane-oxidizing microorganisms in a Dutch drinking water treatment plant.</title>
        <authorList>
            <person name="Poghosyan L."/>
            <person name="Leucker S."/>
        </authorList>
    </citation>
    <scope>NUCLEOTIDE SEQUENCE [LARGE SCALE GENOMIC DNA]</scope>
    <source>
        <strain evidence="2">S-RSF-IL-03</strain>
    </source>
</reference>
<dbReference type="InterPro" id="IPR041916">
    <property type="entry name" value="Anti_sigma_zinc_sf"/>
</dbReference>
<evidence type="ECO:0000313" key="3">
    <source>
        <dbReference type="Proteomes" id="UP000580839"/>
    </source>
</evidence>
<dbReference type="Pfam" id="PF13490">
    <property type="entry name" value="zf-HC2"/>
    <property type="match status" value="1"/>
</dbReference>
<gene>
    <name evidence="2" type="ORF">HOP12_06000</name>
</gene>
<dbReference type="EMBL" id="JABFRW010000067">
    <property type="protein sequence ID" value="NOT33710.1"/>
    <property type="molecule type" value="Genomic_DNA"/>
</dbReference>
<feature type="domain" description="Putative zinc-finger" evidence="1">
    <location>
        <begin position="3"/>
        <end position="37"/>
    </location>
</feature>
<organism evidence="2 3">
    <name type="scientific">Eiseniibacteriota bacterium</name>
    <dbReference type="NCBI Taxonomy" id="2212470"/>
    <lineage>
        <taxon>Bacteria</taxon>
        <taxon>Candidatus Eiseniibacteriota</taxon>
    </lineage>
</organism>
<dbReference type="AlphaFoldDB" id="A0A849SQN4"/>
<proteinExistence type="predicted"/>
<accession>A0A849SQN4</accession>
<name>A0A849SQN4_UNCEI</name>
<comment type="caution">
    <text evidence="2">The sequence shown here is derived from an EMBL/GenBank/DDBJ whole genome shotgun (WGS) entry which is preliminary data.</text>
</comment>
<dbReference type="Gene3D" id="1.10.10.1320">
    <property type="entry name" value="Anti-sigma factor, zinc-finger domain"/>
    <property type="match status" value="1"/>
</dbReference>
<dbReference type="Proteomes" id="UP000580839">
    <property type="component" value="Unassembled WGS sequence"/>
</dbReference>
<sequence>MTCGQSRKLFSAYWDDELSLAEREWLETHFTSCSGCRGEYDEFTRVVEWSGSLPRVEVAPDFAERTLARARRVTAAPDRVPSGTPRWVTATAAVALLAVGGTLALQFAVRGPDSSSSGAPMAVQAPLLQPERVVPTGTPAVATPSMSDPGAERVAVLEPLGELSDSLFDRSDDVEFVLDPVAIRKGRAHSTTRITPPTVHGEAATITF</sequence>
<evidence type="ECO:0000313" key="2">
    <source>
        <dbReference type="EMBL" id="NOT33710.1"/>
    </source>
</evidence>
<dbReference type="InterPro" id="IPR027383">
    <property type="entry name" value="Znf_put"/>
</dbReference>
<evidence type="ECO:0000259" key="1">
    <source>
        <dbReference type="Pfam" id="PF13490"/>
    </source>
</evidence>